<reference evidence="2" key="1">
    <citation type="submission" date="2014-11" db="EMBL/GenBank/DDBJ databases">
        <authorList>
            <person name="Amaro Gonzalez C."/>
        </authorList>
    </citation>
    <scope>NUCLEOTIDE SEQUENCE</scope>
</reference>
<sequence>MEPPNFCLTYTPSSPLANKRKESKANKPKAEVNTRQEEPCLKSKREACGDCNSEEFH</sequence>
<reference evidence="2" key="2">
    <citation type="journal article" date="2015" name="Fish Shellfish Immunol.">
        <title>Early steps in the European eel (Anguilla anguilla)-Vibrio vulnificus interaction in the gills: Role of the RtxA13 toxin.</title>
        <authorList>
            <person name="Callol A."/>
            <person name="Pajuelo D."/>
            <person name="Ebbesson L."/>
            <person name="Teles M."/>
            <person name="MacKenzie S."/>
            <person name="Amaro C."/>
        </authorList>
    </citation>
    <scope>NUCLEOTIDE SEQUENCE</scope>
</reference>
<accession>A0A0E9PZ41</accession>
<organism evidence="2">
    <name type="scientific">Anguilla anguilla</name>
    <name type="common">European freshwater eel</name>
    <name type="synonym">Muraena anguilla</name>
    <dbReference type="NCBI Taxonomy" id="7936"/>
    <lineage>
        <taxon>Eukaryota</taxon>
        <taxon>Metazoa</taxon>
        <taxon>Chordata</taxon>
        <taxon>Craniata</taxon>
        <taxon>Vertebrata</taxon>
        <taxon>Euteleostomi</taxon>
        <taxon>Actinopterygii</taxon>
        <taxon>Neopterygii</taxon>
        <taxon>Teleostei</taxon>
        <taxon>Anguilliformes</taxon>
        <taxon>Anguillidae</taxon>
        <taxon>Anguilla</taxon>
    </lineage>
</organism>
<feature type="compositionally biased region" description="Basic and acidic residues" evidence="1">
    <location>
        <begin position="19"/>
        <end position="38"/>
    </location>
</feature>
<protein>
    <submittedName>
        <fullName evidence="2">Uncharacterized protein</fullName>
    </submittedName>
</protein>
<evidence type="ECO:0000256" key="1">
    <source>
        <dbReference type="SAM" id="MobiDB-lite"/>
    </source>
</evidence>
<name>A0A0E9PZ41_ANGAN</name>
<feature type="region of interest" description="Disordered" evidence="1">
    <location>
        <begin position="1"/>
        <end position="38"/>
    </location>
</feature>
<dbReference type="AlphaFoldDB" id="A0A0E9PZ41"/>
<evidence type="ECO:0000313" key="2">
    <source>
        <dbReference type="EMBL" id="JAH09330.1"/>
    </source>
</evidence>
<proteinExistence type="predicted"/>
<dbReference type="EMBL" id="GBXM01099247">
    <property type="protein sequence ID" value="JAH09330.1"/>
    <property type="molecule type" value="Transcribed_RNA"/>
</dbReference>